<dbReference type="GO" id="GO:0004252">
    <property type="term" value="F:serine-type endopeptidase activity"/>
    <property type="evidence" value="ECO:0007669"/>
    <property type="project" value="InterPro"/>
</dbReference>
<dbReference type="EMBL" id="AICN01000036">
    <property type="protein sequence ID" value="EHS86875.1"/>
    <property type="molecule type" value="Genomic_DNA"/>
</dbReference>
<reference evidence="7 8" key="1">
    <citation type="journal article" date="2013" name="Genome Announc.">
        <title>Genome Sequence of Lactobacillus gastricus PS3, a Strain Isolated from Human Milk.</title>
        <authorList>
            <person name="Martin V."/>
            <person name="Cardenas N."/>
            <person name="Jimenez E."/>
            <person name="Maldonado A."/>
            <person name="Rodriguez J.M."/>
            <person name="Fernandez L."/>
        </authorList>
    </citation>
    <scope>NUCLEOTIDE SEQUENCE [LARGE SCALE GENOMIC DNA]</scope>
    <source>
        <strain evidence="7 8">PS3</strain>
    </source>
</reference>
<dbReference type="STRING" id="1144300.PS3_9161"/>
<evidence type="ECO:0000313" key="8">
    <source>
        <dbReference type="Proteomes" id="UP000004567"/>
    </source>
</evidence>
<evidence type="ECO:0000313" key="7">
    <source>
        <dbReference type="EMBL" id="EHS86875.1"/>
    </source>
</evidence>
<dbReference type="InterPro" id="IPR029045">
    <property type="entry name" value="ClpP/crotonase-like_dom_sf"/>
</dbReference>
<dbReference type="Gene3D" id="3.90.226.10">
    <property type="entry name" value="2-enoyl-CoA Hydratase, Chain A, domain 1"/>
    <property type="match status" value="1"/>
</dbReference>
<dbReference type="PATRIC" id="fig|1144300.3.peg.880"/>
<evidence type="ECO:0000256" key="3">
    <source>
        <dbReference type="ARBA" id="ARBA00022670"/>
    </source>
</evidence>
<dbReference type="GO" id="GO:0004176">
    <property type="term" value="F:ATP-dependent peptidase activity"/>
    <property type="evidence" value="ECO:0007669"/>
    <property type="project" value="InterPro"/>
</dbReference>
<dbReference type="GO" id="GO:0009368">
    <property type="term" value="C:endopeptidase Clp complex"/>
    <property type="evidence" value="ECO:0007669"/>
    <property type="project" value="TreeGrafter"/>
</dbReference>
<keyword evidence="3 7" id="KW-0645">Protease</keyword>
<dbReference type="GO" id="GO:0051117">
    <property type="term" value="F:ATPase binding"/>
    <property type="evidence" value="ECO:0007669"/>
    <property type="project" value="TreeGrafter"/>
</dbReference>
<proteinExistence type="inferred from homology"/>
<dbReference type="InterPro" id="IPR023562">
    <property type="entry name" value="ClpP/TepA"/>
</dbReference>
<organism evidence="7 8">
    <name type="scientific">Limosilactobacillus gastricus PS3</name>
    <dbReference type="NCBI Taxonomy" id="1144300"/>
    <lineage>
        <taxon>Bacteria</taxon>
        <taxon>Bacillati</taxon>
        <taxon>Bacillota</taxon>
        <taxon>Bacilli</taxon>
        <taxon>Lactobacillales</taxon>
        <taxon>Lactobacillaceae</taxon>
        <taxon>Limosilactobacillus</taxon>
    </lineage>
</organism>
<keyword evidence="4" id="KW-0378">Hydrolase</keyword>
<comment type="similarity">
    <text evidence="1 6">Belongs to the peptidase S14 family.</text>
</comment>
<dbReference type="GO" id="GO:0006515">
    <property type="term" value="P:protein quality control for misfolded or incompletely synthesized proteins"/>
    <property type="evidence" value="ECO:0007669"/>
    <property type="project" value="TreeGrafter"/>
</dbReference>
<dbReference type="SUPFAM" id="SSF52096">
    <property type="entry name" value="ClpP/crotonase"/>
    <property type="match status" value="1"/>
</dbReference>
<dbReference type="PANTHER" id="PTHR10381">
    <property type="entry name" value="ATP-DEPENDENT CLP PROTEASE PROTEOLYTIC SUBUNIT"/>
    <property type="match status" value="1"/>
</dbReference>
<dbReference type="CDD" id="cd07016">
    <property type="entry name" value="S14_ClpP_1"/>
    <property type="match status" value="1"/>
</dbReference>
<dbReference type="Pfam" id="PF00574">
    <property type="entry name" value="CLP_protease"/>
    <property type="match status" value="1"/>
</dbReference>
<keyword evidence="2" id="KW-0963">Cytoplasm</keyword>
<dbReference type="NCBIfam" id="NF045542">
    <property type="entry name" value="Clp_rel_HeadMat"/>
    <property type="match status" value="1"/>
</dbReference>
<dbReference type="InterPro" id="IPR001907">
    <property type="entry name" value="ClpP"/>
</dbReference>
<accession>H4GJF2</accession>
<dbReference type="Proteomes" id="UP000004567">
    <property type="component" value="Unassembled WGS sequence"/>
</dbReference>
<gene>
    <name evidence="7" type="ORF">PS3_9161</name>
</gene>
<evidence type="ECO:0000256" key="1">
    <source>
        <dbReference type="ARBA" id="ARBA00007039"/>
    </source>
</evidence>
<evidence type="ECO:0000256" key="5">
    <source>
        <dbReference type="ARBA" id="ARBA00022825"/>
    </source>
</evidence>
<comment type="caution">
    <text evidence="7">The sequence shown here is derived from an EMBL/GenBank/DDBJ whole genome shotgun (WGS) entry which is preliminary data.</text>
</comment>
<evidence type="ECO:0000256" key="2">
    <source>
        <dbReference type="ARBA" id="ARBA00022490"/>
    </source>
</evidence>
<sequence length="253" mass="28282">MTTMPKWLTIKQLTDKQADMFIGGEIVTDEWDDSDTSASGFRDALQSVGDVKTINLHINSPGGSVFEGIAIYNMLKQHQATINVYVDGLAASIASVVAMAGNRIYMPQNAMLMIHNPWTMAVGNATELRKQADDLDQIAKSSITTYLSKAGDKLDEETLKQMMDEETWLTAEEALEYGLADNVMEPNKMAASISDKYKARYHNVPDQLIMNSSEKVDKRKNGLTDDQRQTLIEETLNRRELVTTQLKQLQGEQ</sequence>
<dbReference type="PANTHER" id="PTHR10381:SF70">
    <property type="entry name" value="ATP-DEPENDENT CLP PROTEASE PROTEOLYTIC SUBUNIT"/>
    <property type="match status" value="1"/>
</dbReference>
<name>H4GJF2_9LACO</name>
<dbReference type="AlphaFoldDB" id="H4GJF2"/>
<evidence type="ECO:0000256" key="6">
    <source>
        <dbReference type="RuleBase" id="RU003567"/>
    </source>
</evidence>
<dbReference type="PRINTS" id="PR00127">
    <property type="entry name" value="CLPPROTEASEP"/>
</dbReference>
<keyword evidence="5" id="KW-0720">Serine protease</keyword>
<evidence type="ECO:0000256" key="4">
    <source>
        <dbReference type="ARBA" id="ARBA00022801"/>
    </source>
</evidence>
<protein>
    <recommendedName>
        <fullName evidence="6">ATP-dependent Clp protease proteolytic subunit</fullName>
    </recommendedName>
</protein>